<dbReference type="SUPFAM" id="SSF51338">
    <property type="entry name" value="Composite domain of metallo-dependent hydrolases"/>
    <property type="match status" value="1"/>
</dbReference>
<keyword evidence="3 7" id="KW-0378">Hydrolase</keyword>
<evidence type="ECO:0000313" key="10">
    <source>
        <dbReference type="Proteomes" id="UP000001903"/>
    </source>
</evidence>
<feature type="binding site" evidence="7">
    <location>
        <position position="338"/>
    </location>
    <ligand>
        <name>Fe(3+)</name>
        <dbReference type="ChEBI" id="CHEBI:29034"/>
    </ligand>
</feature>
<name>D2S0N9_HALTV</name>
<keyword evidence="4 7" id="KW-0369">Histidine metabolism</keyword>
<keyword evidence="7" id="KW-0963">Cytoplasm</keyword>
<reference evidence="9 10" key="1">
    <citation type="journal article" date="2010" name="Stand. Genomic Sci.">
        <title>Complete genome sequence of Haloterrigena turkmenica type strain (4k).</title>
        <authorList>
            <person name="Saunders E."/>
            <person name="Tindall B.J."/>
            <person name="Fahnrich R."/>
            <person name="Lapidus A."/>
            <person name="Copeland A."/>
            <person name="Del Rio T.G."/>
            <person name="Lucas S."/>
            <person name="Chen F."/>
            <person name="Tice H."/>
            <person name="Cheng J.F."/>
            <person name="Han C."/>
            <person name="Detter J.C."/>
            <person name="Bruce D."/>
            <person name="Goodwin L."/>
            <person name="Chain P."/>
            <person name="Pitluck S."/>
            <person name="Pati A."/>
            <person name="Ivanova N."/>
            <person name="Mavromatis K."/>
            <person name="Chen A."/>
            <person name="Palaniappan K."/>
            <person name="Land M."/>
            <person name="Hauser L."/>
            <person name="Chang Y.J."/>
            <person name="Jeffries C.D."/>
            <person name="Brettin T."/>
            <person name="Rohde M."/>
            <person name="Goker M."/>
            <person name="Bristow J."/>
            <person name="Eisen J.A."/>
            <person name="Markowitz V."/>
            <person name="Hugenholtz P."/>
            <person name="Klenk H.P."/>
            <person name="Kyrpides N.C."/>
        </authorList>
    </citation>
    <scope>NUCLEOTIDE SEQUENCE [LARGE SCALE GENOMIC DNA]</scope>
    <source>
        <strain evidence="10">ATCC 51198 / DSM 5511 / JCM 9101 / NCIMB 13204 / VKM B-1734 / 4k</strain>
    </source>
</reference>
<feature type="binding site" evidence="7">
    <location>
        <position position="338"/>
    </location>
    <ligand>
        <name>Zn(2+)</name>
        <dbReference type="ChEBI" id="CHEBI:29105"/>
    </ligand>
</feature>
<dbReference type="EC" id="3.5.2.7" evidence="1 7"/>
<evidence type="ECO:0000256" key="7">
    <source>
        <dbReference type="HAMAP-Rule" id="MF_00372"/>
    </source>
</evidence>
<gene>
    <name evidence="7" type="primary">hutI</name>
    <name evidence="9" type="ordered locus">Htur_4105</name>
</gene>
<dbReference type="PANTHER" id="PTHR42752">
    <property type="entry name" value="IMIDAZOLONEPROPIONASE"/>
    <property type="match status" value="1"/>
</dbReference>
<dbReference type="GO" id="GO:0008270">
    <property type="term" value="F:zinc ion binding"/>
    <property type="evidence" value="ECO:0007669"/>
    <property type="project" value="UniProtKB-UniRule"/>
</dbReference>
<feature type="binding site" evidence="7">
    <location>
        <position position="264"/>
    </location>
    <ligand>
        <name>Fe(3+)</name>
        <dbReference type="ChEBI" id="CHEBI:29034"/>
    </ligand>
</feature>
<sequence length="427" mass="44542">MTAATPDPRGPLCIVYNAGELVVGPVDDTADTAPADDARTDGPLEIREDAAFAAINGEVVAVGPTDEITRAYPPDNAATAIDADGNAVVPGFVDPHTHALFAGDRSDEFAAKVRGRSYQEILAEGGGILRTVRAVHDASDDDLLANLRSHLDVMLAHGTTTVEVKSGYGLEAETELRLLETIDRAAAKHPITLVPTFMGAHAVPADTDTEDYVDRVISDQLPAVADQGIAEFCDVFCEADVFDVDQSQRVLKAGAAAGLTPKIHAEEFTRLGGAQLAAELEAASADHLLHATAEDVAALVEAAVVPVLLPGTAFGLGAAYADARAFLEAGASVALATDFNPNCHVRTMEFVQTLAVMKMDLTPAEALLAATRNAALAIDRDDGTGTLREGAPADAAVLAAPSYVHLAYRFDTTAIETVVKNGREVGT</sequence>
<dbReference type="InterPro" id="IPR011059">
    <property type="entry name" value="Metal-dep_hydrolase_composite"/>
</dbReference>
<dbReference type="HOGENOM" id="CLU_041647_0_1_2"/>
<keyword evidence="2 7" id="KW-0479">Metal-binding</keyword>
<keyword evidence="10" id="KW-1185">Reference proteome</keyword>
<dbReference type="PANTHER" id="PTHR42752:SF1">
    <property type="entry name" value="IMIDAZOLONEPROPIONASE-RELATED"/>
    <property type="match status" value="1"/>
</dbReference>
<dbReference type="KEGG" id="htu:Htur_4105"/>
<dbReference type="FunFam" id="3.20.20.140:FF:000007">
    <property type="entry name" value="Imidazolonepropionase"/>
    <property type="match status" value="1"/>
</dbReference>
<geneLocation type="plasmid" evidence="9 10">
    <name>pHTUR01</name>
</geneLocation>
<comment type="caution">
    <text evidence="7">Lacks conserved residue(s) required for the propagation of feature annotation.</text>
</comment>
<dbReference type="GO" id="GO:0019557">
    <property type="term" value="P:L-histidine catabolic process to glutamate and formate"/>
    <property type="evidence" value="ECO:0007669"/>
    <property type="project" value="UniProtKB-UniPathway"/>
</dbReference>
<feature type="binding site" evidence="7">
    <location>
        <position position="98"/>
    </location>
    <ligand>
        <name>Zn(2+)</name>
        <dbReference type="ChEBI" id="CHEBI:29105"/>
    </ligand>
</feature>
<feature type="binding site" evidence="7">
    <location>
        <position position="98"/>
    </location>
    <ligand>
        <name>Fe(3+)</name>
        <dbReference type="ChEBI" id="CHEBI:29034"/>
    </ligand>
</feature>
<feature type="binding site" evidence="7">
    <location>
        <position position="264"/>
    </location>
    <ligand>
        <name>Zn(2+)</name>
        <dbReference type="ChEBI" id="CHEBI:29105"/>
    </ligand>
</feature>
<protein>
    <recommendedName>
        <fullName evidence="1 7">Imidazolonepropionase</fullName>
        <ecNumber evidence="1 7">3.5.2.7</ecNumber>
    </recommendedName>
    <alternativeName>
        <fullName evidence="7">Imidazolone-5-propionate hydrolase</fullName>
    </alternativeName>
</protein>
<dbReference type="GO" id="GO:0005506">
    <property type="term" value="F:iron ion binding"/>
    <property type="evidence" value="ECO:0007669"/>
    <property type="project" value="UniProtKB-UniRule"/>
</dbReference>
<dbReference type="HAMAP" id="MF_00372">
    <property type="entry name" value="HutI"/>
    <property type="match status" value="1"/>
</dbReference>
<dbReference type="SUPFAM" id="SSF51556">
    <property type="entry name" value="Metallo-dependent hydrolases"/>
    <property type="match status" value="1"/>
</dbReference>
<feature type="domain" description="Amidohydrolase-related" evidence="8">
    <location>
        <begin position="88"/>
        <end position="425"/>
    </location>
</feature>
<dbReference type="GO" id="GO:0005737">
    <property type="term" value="C:cytoplasm"/>
    <property type="evidence" value="ECO:0007669"/>
    <property type="project" value="UniProtKB-SubCell"/>
</dbReference>
<feature type="binding site" evidence="7">
    <location>
        <position position="96"/>
    </location>
    <ligand>
        <name>Fe(3+)</name>
        <dbReference type="ChEBI" id="CHEBI:29034"/>
    </ligand>
</feature>
<comment type="function">
    <text evidence="7">Catalyzes the hydrolytic cleavage of the carbon-nitrogen bond in imidazolone-5-propanoate to yield N-formimidoyl-L-glutamate. It is the third step in the universal histidine degradation pathway.</text>
</comment>
<feature type="binding site" evidence="7">
    <location>
        <position position="105"/>
    </location>
    <ligand>
        <name>4-imidazolone-5-propanoate</name>
        <dbReference type="ChEBI" id="CHEBI:77893"/>
    </ligand>
</feature>
<feature type="binding site" evidence="7">
    <location>
        <position position="201"/>
    </location>
    <ligand>
        <name>4-imidazolone-5-propanoate</name>
        <dbReference type="ChEBI" id="CHEBI:77893"/>
    </ligand>
</feature>
<keyword evidence="6 7" id="KW-0408">Iron</keyword>
<proteinExistence type="inferred from homology"/>
<evidence type="ECO:0000259" key="8">
    <source>
        <dbReference type="Pfam" id="PF01979"/>
    </source>
</evidence>
<evidence type="ECO:0000256" key="2">
    <source>
        <dbReference type="ARBA" id="ARBA00022723"/>
    </source>
</evidence>
<evidence type="ECO:0000313" key="9">
    <source>
        <dbReference type="EMBL" id="ADB62936.1"/>
    </source>
</evidence>
<dbReference type="InterPro" id="IPR005920">
    <property type="entry name" value="HutI"/>
</dbReference>
<dbReference type="Gene3D" id="3.20.20.140">
    <property type="entry name" value="Metal-dependent hydrolases"/>
    <property type="match status" value="1"/>
</dbReference>
<dbReference type="InterPro" id="IPR006680">
    <property type="entry name" value="Amidohydro-rel"/>
</dbReference>
<dbReference type="UniPathway" id="UPA00379">
    <property type="reaction ID" value="UER00551"/>
</dbReference>
<feature type="binding site" evidence="7">
    <location>
        <position position="340"/>
    </location>
    <ligand>
        <name>N-formimidoyl-L-glutamate</name>
        <dbReference type="ChEBI" id="CHEBI:58928"/>
    </ligand>
</feature>
<dbReference type="AlphaFoldDB" id="D2S0N9"/>
<evidence type="ECO:0000256" key="3">
    <source>
        <dbReference type="ARBA" id="ARBA00022801"/>
    </source>
</evidence>
<comment type="similarity">
    <text evidence="7">Belongs to the metallo-dependent hydrolases superfamily. HutI family.</text>
</comment>
<keyword evidence="9" id="KW-0614">Plasmid</keyword>
<evidence type="ECO:0000256" key="4">
    <source>
        <dbReference type="ARBA" id="ARBA00022808"/>
    </source>
</evidence>
<evidence type="ECO:0000256" key="5">
    <source>
        <dbReference type="ARBA" id="ARBA00022833"/>
    </source>
</evidence>
<comment type="subcellular location">
    <subcellularLocation>
        <location evidence="7">Cytoplasm</location>
    </subcellularLocation>
</comment>
<dbReference type="RefSeq" id="WP_012945180.1">
    <property type="nucleotide sequence ID" value="NC_013744.1"/>
</dbReference>
<dbReference type="NCBIfam" id="TIGR01224">
    <property type="entry name" value="hutI"/>
    <property type="match status" value="1"/>
</dbReference>
<organism evidence="9 10">
    <name type="scientific">Haloterrigena turkmenica (strain ATCC 51198 / DSM 5511 / JCM 9101 / NCIMB 13204 / VKM B-1734 / 4k)</name>
    <name type="common">Halococcus turkmenicus</name>
    <dbReference type="NCBI Taxonomy" id="543526"/>
    <lineage>
        <taxon>Archaea</taxon>
        <taxon>Methanobacteriati</taxon>
        <taxon>Methanobacteriota</taxon>
        <taxon>Stenosarchaea group</taxon>
        <taxon>Halobacteria</taxon>
        <taxon>Halobacteriales</taxon>
        <taxon>Natrialbaceae</taxon>
        <taxon>Haloterrigena</taxon>
    </lineage>
</organism>
<comment type="pathway">
    <text evidence="7">Amino-acid degradation; L-histidine degradation into L-glutamate; N-formimidoyl-L-glutamate from L-histidine: step 3/3.</text>
</comment>
<feature type="binding site" evidence="7">
    <location>
        <position position="168"/>
    </location>
    <ligand>
        <name>N-formimidoyl-L-glutamate</name>
        <dbReference type="ChEBI" id="CHEBI:58928"/>
    </ligand>
</feature>
<dbReference type="OrthoDB" id="24954at2157"/>
<dbReference type="Gene3D" id="2.30.40.10">
    <property type="entry name" value="Urease, subunit C, domain 1"/>
    <property type="match status" value="1"/>
</dbReference>
<feature type="binding site" evidence="7">
    <location>
        <position position="96"/>
    </location>
    <ligand>
        <name>Zn(2+)</name>
        <dbReference type="ChEBI" id="CHEBI:29105"/>
    </ligand>
</feature>
<comment type="catalytic activity">
    <reaction evidence="7">
        <text>4-imidazolone-5-propanoate + H2O = N-formimidoyl-L-glutamate</text>
        <dbReference type="Rhea" id="RHEA:23660"/>
        <dbReference type="ChEBI" id="CHEBI:15377"/>
        <dbReference type="ChEBI" id="CHEBI:58928"/>
        <dbReference type="ChEBI" id="CHEBI:77893"/>
        <dbReference type="EC" id="3.5.2.7"/>
    </reaction>
</comment>
<evidence type="ECO:0000256" key="1">
    <source>
        <dbReference type="ARBA" id="ARBA00012864"/>
    </source>
</evidence>
<feature type="binding site" evidence="7">
    <location>
        <position position="168"/>
    </location>
    <ligand>
        <name>4-imidazolone-5-propanoate</name>
        <dbReference type="ChEBI" id="CHEBI:77893"/>
    </ligand>
</feature>
<dbReference type="Proteomes" id="UP000001903">
    <property type="component" value="Plasmid pHTUR01"/>
</dbReference>
<dbReference type="GO" id="GO:0019556">
    <property type="term" value="P:L-histidine catabolic process to glutamate and formamide"/>
    <property type="evidence" value="ECO:0007669"/>
    <property type="project" value="UniProtKB-UniRule"/>
</dbReference>
<dbReference type="EMBL" id="CP001861">
    <property type="protein sequence ID" value="ADB62936.1"/>
    <property type="molecule type" value="Genomic_DNA"/>
</dbReference>
<accession>D2S0N9</accession>
<dbReference type="Pfam" id="PF01979">
    <property type="entry name" value="Amidohydro_1"/>
    <property type="match status" value="1"/>
</dbReference>
<dbReference type="GO" id="GO:0050480">
    <property type="term" value="F:imidazolonepropionase activity"/>
    <property type="evidence" value="ECO:0007669"/>
    <property type="project" value="UniProtKB-UniRule"/>
</dbReference>
<dbReference type="InterPro" id="IPR032466">
    <property type="entry name" value="Metal_Hydrolase"/>
</dbReference>
<comment type="cofactor">
    <cofactor evidence="7">
        <name>Zn(2+)</name>
        <dbReference type="ChEBI" id="CHEBI:29105"/>
    </cofactor>
    <cofactor evidence="7">
        <name>Fe(3+)</name>
        <dbReference type="ChEBI" id="CHEBI:29034"/>
    </cofactor>
    <text evidence="7">Binds 1 zinc or iron ion per subunit.</text>
</comment>
<feature type="binding site" evidence="7">
    <location>
        <position position="267"/>
    </location>
    <ligand>
        <name>4-imidazolone-5-propanoate</name>
        <dbReference type="ChEBI" id="CHEBI:77893"/>
    </ligand>
</feature>
<dbReference type="GeneID" id="8744733"/>
<evidence type="ECO:0000256" key="6">
    <source>
        <dbReference type="ARBA" id="ARBA00023004"/>
    </source>
</evidence>
<keyword evidence="5 7" id="KW-0862">Zinc</keyword>